<proteinExistence type="predicted"/>
<dbReference type="SMART" id="SM00899">
    <property type="entry name" value="FeoA"/>
    <property type="match status" value="1"/>
</dbReference>
<dbReference type="InterPro" id="IPR038157">
    <property type="entry name" value="FeoA_core_dom"/>
</dbReference>
<organism evidence="3">
    <name type="scientific">Staphylothermus marinus</name>
    <dbReference type="NCBI Taxonomy" id="2280"/>
    <lineage>
        <taxon>Archaea</taxon>
        <taxon>Thermoproteota</taxon>
        <taxon>Thermoprotei</taxon>
        <taxon>Desulfurococcales</taxon>
        <taxon>Desulfurococcaceae</taxon>
        <taxon>Staphylothermus</taxon>
    </lineage>
</organism>
<dbReference type="PANTHER" id="PTHR43151">
    <property type="entry name" value="FEOA FAMILY PROTEIN"/>
    <property type="match status" value="1"/>
</dbReference>
<gene>
    <name evidence="3" type="ORF">ENU14_02940</name>
</gene>
<dbReference type="SUPFAM" id="SSF50037">
    <property type="entry name" value="C-terminal domain of transcriptional repressors"/>
    <property type="match status" value="1"/>
</dbReference>
<evidence type="ECO:0000256" key="1">
    <source>
        <dbReference type="ARBA" id="ARBA00023004"/>
    </source>
</evidence>
<comment type="caution">
    <text evidence="3">The sequence shown here is derived from an EMBL/GenBank/DDBJ whole genome shotgun (WGS) entry which is preliminary data.</text>
</comment>
<dbReference type="AlphaFoldDB" id="A0A7C4HBJ0"/>
<evidence type="ECO:0000259" key="2">
    <source>
        <dbReference type="SMART" id="SM00899"/>
    </source>
</evidence>
<dbReference type="InterPro" id="IPR053184">
    <property type="entry name" value="FeoA-like"/>
</dbReference>
<dbReference type="PANTHER" id="PTHR43151:SF1">
    <property type="entry name" value="SSR2333 PROTEIN"/>
    <property type="match status" value="1"/>
</dbReference>
<keyword evidence="1" id="KW-0408">Iron</keyword>
<dbReference type="EMBL" id="DTBJ01000020">
    <property type="protein sequence ID" value="HGM58530.1"/>
    <property type="molecule type" value="Genomic_DNA"/>
</dbReference>
<dbReference type="InterPro" id="IPR007167">
    <property type="entry name" value="Fe-transptr_FeoA-like"/>
</dbReference>
<sequence>MNKLLGIPNTSEKGVITLDNLPSGSKARIVEIRVASLNIADRLYQIGFVPGSIVEVVVNYCKGPIIVKIHGCETAISRGIASKIIVEKID</sequence>
<dbReference type="Gene3D" id="2.30.30.90">
    <property type="match status" value="1"/>
</dbReference>
<protein>
    <submittedName>
        <fullName evidence="3">Ferrous iron transport protein A</fullName>
    </submittedName>
</protein>
<dbReference type="GO" id="GO:0046914">
    <property type="term" value="F:transition metal ion binding"/>
    <property type="evidence" value="ECO:0007669"/>
    <property type="project" value="InterPro"/>
</dbReference>
<name>A0A7C4HBJ0_STAMA</name>
<accession>A0A7C4HBJ0</accession>
<dbReference type="InterPro" id="IPR008988">
    <property type="entry name" value="Transcriptional_repressor_C"/>
</dbReference>
<feature type="domain" description="Ferrous iron transporter FeoA-like" evidence="2">
    <location>
        <begin position="16"/>
        <end position="88"/>
    </location>
</feature>
<reference evidence="3" key="1">
    <citation type="journal article" date="2020" name="mSystems">
        <title>Genome- and Community-Level Interaction Insights into Carbon Utilization and Element Cycling Functions of Hydrothermarchaeota in Hydrothermal Sediment.</title>
        <authorList>
            <person name="Zhou Z."/>
            <person name="Liu Y."/>
            <person name="Xu W."/>
            <person name="Pan J."/>
            <person name="Luo Z.H."/>
            <person name="Li M."/>
        </authorList>
    </citation>
    <scope>NUCLEOTIDE SEQUENCE [LARGE SCALE GENOMIC DNA]</scope>
    <source>
        <strain evidence="3">SpSt-642</strain>
    </source>
</reference>
<evidence type="ECO:0000313" key="3">
    <source>
        <dbReference type="EMBL" id="HGM58530.1"/>
    </source>
</evidence>
<dbReference type="Pfam" id="PF04023">
    <property type="entry name" value="FeoA"/>
    <property type="match status" value="1"/>
</dbReference>